<name>A0ABP8U9D1_9ACTN</name>
<dbReference type="EMBL" id="BAABHK010000004">
    <property type="protein sequence ID" value="GAA4626994.1"/>
    <property type="molecule type" value="Genomic_DNA"/>
</dbReference>
<evidence type="ECO:0000313" key="1">
    <source>
        <dbReference type="EMBL" id="GAA4626994.1"/>
    </source>
</evidence>
<keyword evidence="2" id="KW-1185">Reference proteome</keyword>
<evidence type="ECO:0000313" key="2">
    <source>
        <dbReference type="Proteomes" id="UP001501442"/>
    </source>
</evidence>
<reference evidence="2" key="1">
    <citation type="journal article" date="2019" name="Int. J. Syst. Evol. Microbiol.">
        <title>The Global Catalogue of Microorganisms (GCM) 10K type strain sequencing project: providing services to taxonomists for standard genome sequencing and annotation.</title>
        <authorList>
            <consortium name="The Broad Institute Genomics Platform"/>
            <consortium name="The Broad Institute Genome Sequencing Center for Infectious Disease"/>
            <person name="Wu L."/>
            <person name="Ma J."/>
        </authorList>
    </citation>
    <scope>NUCLEOTIDE SEQUENCE [LARGE SCALE GENOMIC DNA]</scope>
    <source>
        <strain evidence="2">JCM 17939</strain>
    </source>
</reference>
<organism evidence="1 2">
    <name type="scientific">Actinoallomurus vinaceus</name>
    <dbReference type="NCBI Taxonomy" id="1080074"/>
    <lineage>
        <taxon>Bacteria</taxon>
        <taxon>Bacillati</taxon>
        <taxon>Actinomycetota</taxon>
        <taxon>Actinomycetes</taxon>
        <taxon>Streptosporangiales</taxon>
        <taxon>Thermomonosporaceae</taxon>
        <taxon>Actinoallomurus</taxon>
    </lineage>
</organism>
<accession>A0ABP8U9D1</accession>
<dbReference type="RefSeq" id="WP_345432137.1">
    <property type="nucleotide sequence ID" value="NZ_BAABHK010000004.1"/>
</dbReference>
<sequence>MSSEIDISAETRKAVDALVWRLKNRDPDVPDEVFSLEFITVLRGYGWRPTRARKPEWTAGVSGEPASEATRKAFHAELEKQWWYARKKSDGDQRPGS</sequence>
<dbReference type="Proteomes" id="UP001501442">
    <property type="component" value="Unassembled WGS sequence"/>
</dbReference>
<protein>
    <submittedName>
        <fullName evidence="1">Uncharacterized protein</fullName>
    </submittedName>
</protein>
<comment type="caution">
    <text evidence="1">The sequence shown here is derived from an EMBL/GenBank/DDBJ whole genome shotgun (WGS) entry which is preliminary data.</text>
</comment>
<proteinExistence type="predicted"/>
<gene>
    <name evidence="1" type="ORF">GCM10023196_037470</name>
</gene>